<keyword evidence="3" id="KW-1185">Reference proteome</keyword>
<dbReference type="Proteomes" id="UP000692954">
    <property type="component" value="Unassembled WGS sequence"/>
</dbReference>
<evidence type="ECO:0000313" key="3">
    <source>
        <dbReference type="Proteomes" id="UP000692954"/>
    </source>
</evidence>
<dbReference type="Pfam" id="PF03133">
    <property type="entry name" value="TTL"/>
    <property type="match status" value="1"/>
</dbReference>
<feature type="region of interest" description="Disordered" evidence="1">
    <location>
        <begin position="140"/>
        <end position="171"/>
    </location>
</feature>
<dbReference type="InterPro" id="IPR004344">
    <property type="entry name" value="TTL/TTLL_fam"/>
</dbReference>
<sequence length="666" mass="79459">MQQNTFSQKNIKSSKNSKNHHYYAYIPIKGNTNFQEQEKINLSNESAMSQKTISNNSYTVQINDAYYKKPSIIFRELRSISNQSQNNTINDIPQGFIFRIKSKNHIQNEPLIAESFEQKEKDRKGKDLAKVLRDMKKKRQEFTQKEQFKPKSPIPLLKNQNNKTQEDQQIEKSPSYVKKLPKILKKQTPIIIEVLEQYEPLSKSSRLQGNGIGEDPFQVKLVKYYQFLFKFQCSHLFYVKQSLVRCQSYFIEEINENESIIKELMRKRWWWCESIEKTDDVQFYWSQRSNSQFLQRQKMRVLFDQSQSKVVDPFNQENYEEQIKFAIEHKLAMIQPNGRLHNHIEINQLIGFKKNFIKFLQSYAKLLNQDPFQNYPYSIIITSQKDSKLNQFLIEHKNENSLWIVKPGEWANNGQFMKICQNGRQVYDFIISEYKNQDHNFETLVIQEYIKPLLYYKRKFDLYTYLLISQINGVVRVYFYDEVYGRTSSKEYNESDLDFLIHFTNSQIQKESKGFQFYEAGNKLSIDKLQEFFIQFKINFKQNMIPQLKMIATQAIRSVFTNLVVKDHNFEIIGLNYIIDQQLKPWLVELNLNPSFSADSQYHQKVITQMLDNALYLTIDLIYPPPQGWPTNKKQLIDKFSLQNKFQVIIDSRFDSEMLIELFEKK</sequence>
<dbReference type="AlphaFoldDB" id="A0A8S1KY51"/>
<organism evidence="2 3">
    <name type="scientific">Paramecium sonneborni</name>
    <dbReference type="NCBI Taxonomy" id="65129"/>
    <lineage>
        <taxon>Eukaryota</taxon>
        <taxon>Sar</taxon>
        <taxon>Alveolata</taxon>
        <taxon>Ciliophora</taxon>
        <taxon>Intramacronucleata</taxon>
        <taxon>Oligohymenophorea</taxon>
        <taxon>Peniculida</taxon>
        <taxon>Parameciidae</taxon>
        <taxon>Paramecium</taxon>
    </lineage>
</organism>
<dbReference type="OrthoDB" id="292640at2759"/>
<proteinExistence type="predicted"/>
<dbReference type="EMBL" id="CAJJDN010000012">
    <property type="protein sequence ID" value="CAD8058352.1"/>
    <property type="molecule type" value="Genomic_DNA"/>
</dbReference>
<accession>A0A8S1KY51</accession>
<evidence type="ECO:0000256" key="1">
    <source>
        <dbReference type="SAM" id="MobiDB-lite"/>
    </source>
</evidence>
<reference evidence="2" key="1">
    <citation type="submission" date="2021-01" db="EMBL/GenBank/DDBJ databases">
        <authorList>
            <consortium name="Genoscope - CEA"/>
            <person name="William W."/>
        </authorList>
    </citation>
    <scope>NUCLEOTIDE SEQUENCE</scope>
</reference>
<dbReference type="PANTHER" id="PTHR46069:SF1">
    <property type="entry name" value="CHROMOSOME UNDETERMINED SCAFFOLD_125, WHOLE GENOME SHOTGUN SEQUENCE"/>
    <property type="match status" value="1"/>
</dbReference>
<dbReference type="PROSITE" id="PS51221">
    <property type="entry name" value="TTL"/>
    <property type="match status" value="1"/>
</dbReference>
<evidence type="ECO:0000313" key="2">
    <source>
        <dbReference type="EMBL" id="CAD8058352.1"/>
    </source>
</evidence>
<name>A0A8S1KY51_9CILI</name>
<protein>
    <recommendedName>
        <fullName evidence="4">Tubulin-tyrosine ligase family protein</fullName>
    </recommendedName>
</protein>
<dbReference type="PANTHER" id="PTHR46069">
    <property type="entry name" value="TUBULIN TYROSINE LIGASE"/>
    <property type="match status" value="1"/>
</dbReference>
<evidence type="ECO:0008006" key="4">
    <source>
        <dbReference type="Google" id="ProtNLM"/>
    </source>
</evidence>
<gene>
    <name evidence="2" type="ORF">PSON_ATCC_30995.1.T0120158</name>
</gene>
<feature type="compositionally biased region" description="Basic and acidic residues" evidence="1">
    <location>
        <begin position="140"/>
        <end position="149"/>
    </location>
</feature>
<comment type="caution">
    <text evidence="2">The sequence shown here is derived from an EMBL/GenBank/DDBJ whole genome shotgun (WGS) entry which is preliminary data.</text>
</comment>